<feature type="chain" id="PRO_5043470520" evidence="1">
    <location>
        <begin position="20"/>
        <end position="47"/>
    </location>
</feature>
<feature type="signal peptide" evidence="1">
    <location>
        <begin position="1"/>
        <end position="19"/>
    </location>
</feature>
<keyword evidence="1" id="KW-0732">Signal</keyword>
<evidence type="ECO:0000313" key="2">
    <source>
        <dbReference type="EMBL" id="XBP69437.1"/>
    </source>
</evidence>
<reference evidence="2" key="1">
    <citation type="submission" date="2024-05" db="EMBL/GenBank/DDBJ databases">
        <authorList>
            <person name="Bunk B."/>
            <person name="Swiderski J."/>
            <person name="Sproer C."/>
            <person name="Thiel V."/>
        </authorList>
    </citation>
    <scope>NUCLEOTIDE SEQUENCE</scope>
    <source>
        <strain evidence="2">DSM 17735</strain>
    </source>
</reference>
<dbReference type="RefSeq" id="WP_349278051.1">
    <property type="nucleotide sequence ID" value="NZ_CBCSCU010000009.1"/>
</dbReference>
<organism evidence="2">
    <name type="scientific">Polaromonas hydrogenivorans</name>
    <dbReference type="NCBI Taxonomy" id="335476"/>
    <lineage>
        <taxon>Bacteria</taxon>
        <taxon>Pseudomonadati</taxon>
        <taxon>Pseudomonadota</taxon>
        <taxon>Betaproteobacteria</taxon>
        <taxon>Burkholderiales</taxon>
        <taxon>Comamonadaceae</taxon>
        <taxon>Polaromonas</taxon>
    </lineage>
</organism>
<protein>
    <submittedName>
        <fullName evidence="2">Uncharacterized protein</fullName>
    </submittedName>
</protein>
<accession>A0AAU7LP83</accession>
<dbReference type="AlphaFoldDB" id="A0AAU7LP83"/>
<dbReference type="EMBL" id="CP157675">
    <property type="protein sequence ID" value="XBP69437.1"/>
    <property type="molecule type" value="Genomic_DNA"/>
</dbReference>
<proteinExistence type="predicted"/>
<name>A0AAU7LP83_9BURK</name>
<gene>
    <name evidence="2" type="ORF">ABLV49_16295</name>
</gene>
<evidence type="ECO:0000256" key="1">
    <source>
        <dbReference type="SAM" id="SignalP"/>
    </source>
</evidence>
<sequence length="47" mass="4669">MRLAVATVGALAGMAPVLAATPSRMGWTGVVTCVVPDTVDLAVVSGR</sequence>